<dbReference type="PANTHER" id="PTHR33600:SF4">
    <property type="entry name" value="PLASTID DIVISION PROTEIN PDV1"/>
    <property type="match status" value="1"/>
</dbReference>
<evidence type="ECO:0000313" key="2">
    <source>
        <dbReference type="EMBL" id="KAJ4955454.1"/>
    </source>
</evidence>
<dbReference type="EMBL" id="JAMYWD010000011">
    <property type="protein sequence ID" value="KAJ4955454.1"/>
    <property type="molecule type" value="Genomic_DNA"/>
</dbReference>
<evidence type="ECO:0008006" key="4">
    <source>
        <dbReference type="Google" id="ProtNLM"/>
    </source>
</evidence>
<organism evidence="2 3">
    <name type="scientific">Protea cynaroides</name>
    <dbReference type="NCBI Taxonomy" id="273540"/>
    <lineage>
        <taxon>Eukaryota</taxon>
        <taxon>Viridiplantae</taxon>
        <taxon>Streptophyta</taxon>
        <taxon>Embryophyta</taxon>
        <taxon>Tracheophyta</taxon>
        <taxon>Spermatophyta</taxon>
        <taxon>Magnoliopsida</taxon>
        <taxon>Proteales</taxon>
        <taxon>Proteaceae</taxon>
        <taxon>Protea</taxon>
    </lineage>
</organism>
<comment type="caution">
    <text evidence="2">The sequence shown here is derived from an EMBL/GenBank/DDBJ whole genome shotgun (WGS) entry which is preliminary data.</text>
</comment>
<dbReference type="GO" id="GO:0010020">
    <property type="term" value="P:chloroplast fission"/>
    <property type="evidence" value="ECO:0007669"/>
    <property type="project" value="InterPro"/>
</dbReference>
<dbReference type="PANTHER" id="PTHR33600">
    <property type="entry name" value="PLASTID DIVISION PROTEIN PDV2"/>
    <property type="match status" value="1"/>
</dbReference>
<evidence type="ECO:0000256" key="1">
    <source>
        <dbReference type="SAM" id="MobiDB-lite"/>
    </source>
</evidence>
<dbReference type="InterPro" id="IPR038939">
    <property type="entry name" value="PDV1/PDV2"/>
</dbReference>
<dbReference type="Proteomes" id="UP001141806">
    <property type="component" value="Unassembled WGS sequence"/>
</dbReference>
<keyword evidence="3" id="KW-1185">Reference proteome</keyword>
<protein>
    <recommendedName>
        <fullName evidence="4">Plastid division protein PDV1</fullName>
    </recommendedName>
</protein>
<dbReference type="AlphaFoldDB" id="A0A9Q0GXK3"/>
<evidence type="ECO:0000313" key="3">
    <source>
        <dbReference type="Proteomes" id="UP001141806"/>
    </source>
</evidence>
<proteinExistence type="predicted"/>
<name>A0A9Q0GXK3_9MAGN</name>
<gene>
    <name evidence="2" type="ORF">NE237_012237</name>
</gene>
<reference evidence="2" key="1">
    <citation type="journal article" date="2023" name="Plant J.">
        <title>The genome of the king protea, Protea cynaroides.</title>
        <authorList>
            <person name="Chang J."/>
            <person name="Duong T.A."/>
            <person name="Schoeman C."/>
            <person name="Ma X."/>
            <person name="Roodt D."/>
            <person name="Barker N."/>
            <person name="Li Z."/>
            <person name="Van de Peer Y."/>
            <person name="Mizrachi E."/>
        </authorList>
    </citation>
    <scope>NUCLEOTIDE SEQUENCE</scope>
    <source>
        <tissue evidence="2">Young leaves</tissue>
    </source>
</reference>
<dbReference type="OrthoDB" id="1613918at2759"/>
<feature type="region of interest" description="Disordered" evidence="1">
    <location>
        <begin position="162"/>
        <end position="181"/>
    </location>
</feature>
<sequence length="280" mass="31838">MELEEIEAILERIWDLHDKLSDAIHSISRSHFLNSIKAQKNPDDVFYSRSYDKKKPRTDGDDERSGFVFVKDFRVDDRTTLVEAKSLNSIRTALENLEDQLEFFHTIQSQQQTERDAAIARLEQSRIVLAMRLADHRGKKYKVIEEALAFVGEVKNEGHFVSPEHLFGSPRSQSGDNVGGHEEKKRNIVMQFLASGFTFARKALKLERMGGLLGNAALFTVSMLALMHLHQVSSKKKFTVEAPVMQGNSFYRDGRKNFSQLEGLSSNSREKHLDVLAARG</sequence>
<accession>A0A9Q0GXK3</accession>